<gene>
    <name evidence="1" type="ORF">FYJ85_03300</name>
</gene>
<dbReference type="AlphaFoldDB" id="A0A844G078"/>
<comment type="caution">
    <text evidence="1">The sequence shown here is derived from an EMBL/GenBank/DDBJ whole genome shotgun (WGS) entry which is preliminary data.</text>
</comment>
<sequence>MTNHDYTLELLGENPKFELILPVGEQIDLELIPCGTAGGRKSADWHRLIVSAAGQYCFRLSSRQGEVTFEIHSPDGGSLARTTASPKNDGSIDGIELAPGEYALSITSPAPEPVGYTLKLSGRIA</sequence>
<evidence type="ECO:0000313" key="2">
    <source>
        <dbReference type="Proteomes" id="UP000435649"/>
    </source>
</evidence>
<protein>
    <submittedName>
        <fullName evidence="1">Uncharacterized protein</fullName>
    </submittedName>
</protein>
<dbReference type="EMBL" id="VUNS01000002">
    <property type="protein sequence ID" value="MST96071.1"/>
    <property type="molecule type" value="Genomic_DNA"/>
</dbReference>
<accession>A0A844G078</accession>
<dbReference type="Gene3D" id="2.60.120.380">
    <property type="match status" value="1"/>
</dbReference>
<proteinExistence type="predicted"/>
<dbReference type="Proteomes" id="UP000435649">
    <property type="component" value="Unassembled WGS sequence"/>
</dbReference>
<dbReference type="RefSeq" id="WP_154416980.1">
    <property type="nucleotide sequence ID" value="NZ_CALXOB010000031.1"/>
</dbReference>
<evidence type="ECO:0000313" key="1">
    <source>
        <dbReference type="EMBL" id="MST96071.1"/>
    </source>
</evidence>
<name>A0A844G078_9BACT</name>
<organism evidence="1 2">
    <name type="scientific">Victivallis lenta</name>
    <dbReference type="NCBI Taxonomy" id="2606640"/>
    <lineage>
        <taxon>Bacteria</taxon>
        <taxon>Pseudomonadati</taxon>
        <taxon>Lentisphaerota</taxon>
        <taxon>Lentisphaeria</taxon>
        <taxon>Victivallales</taxon>
        <taxon>Victivallaceae</taxon>
        <taxon>Victivallis</taxon>
    </lineage>
</organism>
<reference evidence="1 2" key="1">
    <citation type="submission" date="2019-08" db="EMBL/GenBank/DDBJ databases">
        <title>In-depth cultivation of the pig gut microbiome towards novel bacterial diversity and tailored functional studies.</title>
        <authorList>
            <person name="Wylensek D."/>
            <person name="Hitch T.C.A."/>
            <person name="Clavel T."/>
        </authorList>
    </citation>
    <scope>NUCLEOTIDE SEQUENCE [LARGE SCALE GENOMIC DNA]</scope>
    <source>
        <strain evidence="1 2">BBE-744-WT-12</strain>
    </source>
</reference>
<keyword evidence="2" id="KW-1185">Reference proteome</keyword>